<evidence type="ECO:0008006" key="3">
    <source>
        <dbReference type="Google" id="ProtNLM"/>
    </source>
</evidence>
<organism evidence="1 2">
    <name type="scientific">Sphingobacterium pedocola</name>
    <dbReference type="NCBI Taxonomy" id="2082722"/>
    <lineage>
        <taxon>Bacteria</taxon>
        <taxon>Pseudomonadati</taxon>
        <taxon>Bacteroidota</taxon>
        <taxon>Sphingobacteriia</taxon>
        <taxon>Sphingobacteriales</taxon>
        <taxon>Sphingobacteriaceae</taxon>
        <taxon>Sphingobacterium</taxon>
    </lineage>
</organism>
<dbReference type="PROSITE" id="PS51257">
    <property type="entry name" value="PROKAR_LIPOPROTEIN"/>
    <property type="match status" value="1"/>
</dbReference>
<gene>
    <name evidence="1" type="ORF">C4F40_18300</name>
</gene>
<proteinExistence type="predicted"/>
<evidence type="ECO:0000313" key="1">
    <source>
        <dbReference type="EMBL" id="MBE8722678.1"/>
    </source>
</evidence>
<dbReference type="EMBL" id="PSKQ01000024">
    <property type="protein sequence ID" value="MBE8722678.1"/>
    <property type="molecule type" value="Genomic_DNA"/>
</dbReference>
<protein>
    <recommendedName>
        <fullName evidence="3">DUF4374 domain-containing protein</fullName>
    </recommendedName>
</protein>
<keyword evidence="2" id="KW-1185">Reference proteome</keyword>
<dbReference type="SUPFAM" id="SSF82171">
    <property type="entry name" value="DPP6 N-terminal domain-like"/>
    <property type="match status" value="1"/>
</dbReference>
<dbReference type="Proteomes" id="UP000618319">
    <property type="component" value="Unassembled WGS sequence"/>
</dbReference>
<dbReference type="InterPro" id="IPR025401">
    <property type="entry name" value="DUF4374"/>
</dbReference>
<accession>A0ABR9TBD9</accession>
<evidence type="ECO:0000313" key="2">
    <source>
        <dbReference type="Proteomes" id="UP000618319"/>
    </source>
</evidence>
<name>A0ABR9TBD9_9SPHI</name>
<reference evidence="1 2" key="1">
    <citation type="submission" date="2018-02" db="EMBL/GenBank/DDBJ databases">
        <title>Sphingobacterium KA21.</title>
        <authorList>
            <person name="Vasarhelyi B.M."/>
            <person name="Deshmukh S."/>
            <person name="Balint B."/>
            <person name="Kukolya J."/>
        </authorList>
    </citation>
    <scope>NUCLEOTIDE SEQUENCE [LARGE SCALE GENOMIC DNA]</scope>
    <source>
        <strain evidence="1 2">Ka21</strain>
    </source>
</reference>
<comment type="caution">
    <text evidence="1">The sequence shown here is derived from an EMBL/GenBank/DDBJ whole genome shotgun (WGS) entry which is preliminary data.</text>
</comment>
<dbReference type="Pfam" id="PF14298">
    <property type="entry name" value="DUF4374"/>
    <property type="match status" value="1"/>
</dbReference>
<dbReference type="RefSeq" id="WP_196939065.1">
    <property type="nucleotide sequence ID" value="NZ_MU158689.1"/>
</dbReference>
<sequence>MKVNHLILCATAGLLVFGACDKKDTPTIEEPIVEIPEEGNFIVAALPYRSTIFGGADILYTSSTLDEGTIATENNGLEQDGSNRNYLTANGKFFSFLFGQTGAGAVTVYNFNAQGVLHKLSNFQSETMTARGTVGEDVLMIKNAWEPAQDYSQWYRANTNTMQIVGQGEINTNKLSGNGEMALFTGITQVGDKVFAPFLSMKTGRSFATSYRDSSWIAVYSYPGMQLEKIIRDNRTGFIGSYFGNGLDVDENGDVYVMATSLGADGAARSTKPAGFMKIKKGTTEYDKSYFFDITAASEGHFLFRKLYLGKGNFLLMLSQTFSTYATNPNKFAIVNVNDKSFKWVTGLPAQVVNVSQYSTNYAPLDGKTGYVGITGTSDGTTIISGVYKFDAETATATIGLQFAPTTDLMSANIISSVNWAPIRK</sequence>